<organism evidence="1 2">
    <name type="scientific">Vaccinium darrowii</name>
    <dbReference type="NCBI Taxonomy" id="229202"/>
    <lineage>
        <taxon>Eukaryota</taxon>
        <taxon>Viridiplantae</taxon>
        <taxon>Streptophyta</taxon>
        <taxon>Embryophyta</taxon>
        <taxon>Tracheophyta</taxon>
        <taxon>Spermatophyta</taxon>
        <taxon>Magnoliopsida</taxon>
        <taxon>eudicotyledons</taxon>
        <taxon>Gunneridae</taxon>
        <taxon>Pentapetalae</taxon>
        <taxon>asterids</taxon>
        <taxon>Ericales</taxon>
        <taxon>Ericaceae</taxon>
        <taxon>Vaccinioideae</taxon>
        <taxon>Vaccinieae</taxon>
        <taxon>Vaccinium</taxon>
    </lineage>
</organism>
<comment type="caution">
    <text evidence="1">The sequence shown here is derived from an EMBL/GenBank/DDBJ whole genome shotgun (WGS) entry which is preliminary data.</text>
</comment>
<dbReference type="EMBL" id="CM037151">
    <property type="protein sequence ID" value="KAH7844551.1"/>
    <property type="molecule type" value="Genomic_DNA"/>
</dbReference>
<protein>
    <submittedName>
        <fullName evidence="1">Uncharacterized protein</fullName>
    </submittedName>
</protein>
<evidence type="ECO:0000313" key="1">
    <source>
        <dbReference type="EMBL" id="KAH7844551.1"/>
    </source>
</evidence>
<name>A0ACB7XU07_9ERIC</name>
<proteinExistence type="predicted"/>
<accession>A0ACB7XU07</accession>
<sequence length="280" mass="32097">MEESFGLDDFEVEDLQTPNNDVEMLEAPSSGMSFETIEEARKYYEDYGRQKGFWIRTRTSSKGQNRSNEVTSMLFVCAKEGKYVAKTEKDGVEGNDEPGEDDKMIPKKRKRSCSTAKCGCNAHLRIKRDKWSLKWKHAAKVYTRNVFNKFKDEISEVFRYKVEDVGDANRIQSFVVKLKANELCKFVVTLDSQTYEVRKTCFSATMKKDGVQPKPMAKWIEFSMVQLAHPCDDDIEDHSNVLEQHQVVKDEASISLLSAIPSSNTEEASEISLERVLKLE</sequence>
<evidence type="ECO:0000313" key="2">
    <source>
        <dbReference type="Proteomes" id="UP000828048"/>
    </source>
</evidence>
<reference evidence="1 2" key="1">
    <citation type="journal article" date="2021" name="Hortic Res">
        <title>High-quality reference genome and annotation aids understanding of berry development for evergreen blueberry (Vaccinium darrowii).</title>
        <authorList>
            <person name="Yu J."/>
            <person name="Hulse-Kemp A.M."/>
            <person name="Babiker E."/>
            <person name="Staton M."/>
        </authorList>
    </citation>
    <scope>NUCLEOTIDE SEQUENCE [LARGE SCALE GENOMIC DNA]</scope>
    <source>
        <strain evidence="2">cv. NJ 8807/NJ 8810</strain>
        <tissue evidence="1">Young leaf</tissue>
    </source>
</reference>
<dbReference type="Proteomes" id="UP000828048">
    <property type="component" value="Chromosome 1"/>
</dbReference>
<keyword evidence="2" id="KW-1185">Reference proteome</keyword>
<gene>
    <name evidence="1" type="ORF">Vadar_029239</name>
</gene>